<accession>A0ABR0E610</accession>
<organism evidence="2 3">
    <name type="scientific">Zasmidium cellare</name>
    <name type="common">Wine cellar mold</name>
    <name type="synonym">Racodium cellare</name>
    <dbReference type="NCBI Taxonomy" id="395010"/>
    <lineage>
        <taxon>Eukaryota</taxon>
        <taxon>Fungi</taxon>
        <taxon>Dikarya</taxon>
        <taxon>Ascomycota</taxon>
        <taxon>Pezizomycotina</taxon>
        <taxon>Dothideomycetes</taxon>
        <taxon>Dothideomycetidae</taxon>
        <taxon>Mycosphaerellales</taxon>
        <taxon>Mycosphaerellaceae</taxon>
        <taxon>Zasmidium</taxon>
    </lineage>
</organism>
<comment type="caution">
    <text evidence="2">The sequence shown here is derived from an EMBL/GenBank/DDBJ whole genome shotgun (WGS) entry which is preliminary data.</text>
</comment>
<reference evidence="2 3" key="1">
    <citation type="journal article" date="2023" name="G3 (Bethesda)">
        <title>A chromosome-level genome assembly of Zasmidium syzygii isolated from banana leaves.</title>
        <authorList>
            <person name="van Westerhoven A.C."/>
            <person name="Mehrabi R."/>
            <person name="Talebi R."/>
            <person name="Steentjes M.B.F."/>
            <person name="Corcolon B."/>
            <person name="Chong P.A."/>
            <person name="Kema G.H.J."/>
            <person name="Seidl M.F."/>
        </authorList>
    </citation>
    <scope>NUCLEOTIDE SEQUENCE [LARGE SCALE GENOMIC DNA]</scope>
    <source>
        <strain evidence="2 3">P124</strain>
    </source>
</reference>
<dbReference type="EMBL" id="JAXOVC010000009">
    <property type="protein sequence ID" value="KAK4496872.1"/>
    <property type="molecule type" value="Genomic_DNA"/>
</dbReference>
<keyword evidence="3" id="KW-1185">Reference proteome</keyword>
<name>A0ABR0E610_ZASCE</name>
<dbReference type="Proteomes" id="UP001305779">
    <property type="component" value="Unassembled WGS sequence"/>
</dbReference>
<evidence type="ECO:0000256" key="1">
    <source>
        <dbReference type="SAM" id="MobiDB-lite"/>
    </source>
</evidence>
<feature type="region of interest" description="Disordered" evidence="1">
    <location>
        <begin position="196"/>
        <end position="220"/>
    </location>
</feature>
<evidence type="ECO:0000313" key="2">
    <source>
        <dbReference type="EMBL" id="KAK4496872.1"/>
    </source>
</evidence>
<protein>
    <submittedName>
        <fullName evidence="2">Uncharacterized protein</fullName>
    </submittedName>
</protein>
<sequence length="220" mass="25123">MRDVSYGLWYGQNQFIVELASVALTSEVQLGVEVPIMVDVEDREHPLSWSRICARGSLSVPYPSSSFTMRYITDLTICINLSSSNSSQAEHLELSQQLRSLVTCFGDDASNLRRLAVSLDVCKKRYKHFKSQRLELCGDPPRMMLRETIPTDHVNMTPRQSSYLEKLVQPLFQLRGVGDMTVRWLLPEEFAATLTESAMQPPERDSVPEELSRKRVRRAK</sequence>
<evidence type="ECO:0000313" key="3">
    <source>
        <dbReference type="Proteomes" id="UP001305779"/>
    </source>
</evidence>
<gene>
    <name evidence="2" type="ORF">PRZ48_011321</name>
</gene>
<proteinExistence type="predicted"/>
<feature type="compositionally biased region" description="Basic and acidic residues" evidence="1">
    <location>
        <begin position="202"/>
        <end position="213"/>
    </location>
</feature>